<evidence type="ECO:0000313" key="3">
    <source>
        <dbReference type="Proteomes" id="UP000700596"/>
    </source>
</evidence>
<comment type="caution">
    <text evidence="2">The sequence shown here is derived from an EMBL/GenBank/DDBJ whole genome shotgun (WGS) entry which is preliminary data.</text>
</comment>
<name>A0A9P9D4Y5_9PLEO</name>
<dbReference type="Proteomes" id="UP000700596">
    <property type="component" value="Unassembled WGS sequence"/>
</dbReference>
<evidence type="ECO:0000256" key="1">
    <source>
        <dbReference type="SAM" id="SignalP"/>
    </source>
</evidence>
<keyword evidence="3" id="KW-1185">Reference proteome</keyword>
<sequence length="87" mass="8992">MKITLALLTFAAAALAAPVAQGYGSYGDYKAPAGGYASYGDYKNAPPPANPPPPAGGYKDYGSYGAYGSYGSYKRDADKPVEEEVKA</sequence>
<gene>
    <name evidence="2" type="ORF">B0J11DRAFT_585276</name>
</gene>
<proteinExistence type="predicted"/>
<feature type="chain" id="PRO_5040508968" evidence="1">
    <location>
        <begin position="17"/>
        <end position="87"/>
    </location>
</feature>
<evidence type="ECO:0000313" key="2">
    <source>
        <dbReference type="EMBL" id="KAH7112813.1"/>
    </source>
</evidence>
<organism evidence="2 3">
    <name type="scientific">Dendryphion nanum</name>
    <dbReference type="NCBI Taxonomy" id="256645"/>
    <lineage>
        <taxon>Eukaryota</taxon>
        <taxon>Fungi</taxon>
        <taxon>Dikarya</taxon>
        <taxon>Ascomycota</taxon>
        <taxon>Pezizomycotina</taxon>
        <taxon>Dothideomycetes</taxon>
        <taxon>Pleosporomycetidae</taxon>
        <taxon>Pleosporales</taxon>
        <taxon>Torulaceae</taxon>
        <taxon>Dendryphion</taxon>
    </lineage>
</organism>
<dbReference type="AlphaFoldDB" id="A0A9P9D4Y5"/>
<feature type="signal peptide" evidence="1">
    <location>
        <begin position="1"/>
        <end position="16"/>
    </location>
</feature>
<keyword evidence="1" id="KW-0732">Signal</keyword>
<protein>
    <submittedName>
        <fullName evidence="2">Uncharacterized protein</fullName>
    </submittedName>
</protein>
<reference evidence="2" key="1">
    <citation type="journal article" date="2021" name="Nat. Commun.">
        <title>Genetic determinants of endophytism in the Arabidopsis root mycobiome.</title>
        <authorList>
            <person name="Mesny F."/>
            <person name="Miyauchi S."/>
            <person name="Thiergart T."/>
            <person name="Pickel B."/>
            <person name="Atanasova L."/>
            <person name="Karlsson M."/>
            <person name="Huettel B."/>
            <person name="Barry K.W."/>
            <person name="Haridas S."/>
            <person name="Chen C."/>
            <person name="Bauer D."/>
            <person name="Andreopoulos W."/>
            <person name="Pangilinan J."/>
            <person name="LaButti K."/>
            <person name="Riley R."/>
            <person name="Lipzen A."/>
            <person name="Clum A."/>
            <person name="Drula E."/>
            <person name="Henrissat B."/>
            <person name="Kohler A."/>
            <person name="Grigoriev I.V."/>
            <person name="Martin F.M."/>
            <person name="Hacquard S."/>
        </authorList>
    </citation>
    <scope>NUCLEOTIDE SEQUENCE</scope>
    <source>
        <strain evidence="2">MPI-CAGE-CH-0243</strain>
    </source>
</reference>
<accession>A0A9P9D4Y5</accession>
<dbReference type="EMBL" id="JAGMWT010000020">
    <property type="protein sequence ID" value="KAH7112813.1"/>
    <property type="molecule type" value="Genomic_DNA"/>
</dbReference>